<feature type="domain" description="FAD-dependent oxidoreductase 2 FAD-binding" evidence="9">
    <location>
        <begin position="504"/>
        <end position="966"/>
    </location>
</feature>
<dbReference type="Gene3D" id="3.40.50.80">
    <property type="entry name" value="Nucleotide-binding domain of ferredoxin-NADP reductase (FNR) module"/>
    <property type="match status" value="1"/>
</dbReference>
<dbReference type="InterPro" id="IPR027477">
    <property type="entry name" value="Succ_DH/fumarate_Rdtase_cat_sf"/>
</dbReference>
<organism evidence="11 12">
    <name type="scientific">Cyclotella cryptica</name>
    <dbReference type="NCBI Taxonomy" id="29204"/>
    <lineage>
        <taxon>Eukaryota</taxon>
        <taxon>Sar</taxon>
        <taxon>Stramenopiles</taxon>
        <taxon>Ochrophyta</taxon>
        <taxon>Bacillariophyta</taxon>
        <taxon>Coscinodiscophyceae</taxon>
        <taxon>Thalassiosirophycidae</taxon>
        <taxon>Stephanodiscales</taxon>
        <taxon>Stephanodiscaceae</taxon>
        <taxon>Cyclotella</taxon>
    </lineage>
</organism>
<dbReference type="NCBIfam" id="TIGR01813">
    <property type="entry name" value="flavo_cyto_c"/>
    <property type="match status" value="1"/>
</dbReference>
<dbReference type="InterPro" id="IPR010960">
    <property type="entry name" value="Flavocytochrome_c"/>
</dbReference>
<proteinExistence type="predicted"/>
<dbReference type="InterPro" id="IPR024932">
    <property type="entry name" value="ApbE"/>
</dbReference>
<feature type="domain" description="Flavoprotein pyridine nucleotide cytochrome reductase-like FAD-binding" evidence="10">
    <location>
        <begin position="1018"/>
        <end position="1099"/>
    </location>
</feature>
<feature type="domain" description="Oxidoreductase FAD/NAD(P)-binding" evidence="8">
    <location>
        <begin position="1128"/>
        <end position="1245"/>
    </location>
</feature>
<evidence type="ECO:0000256" key="1">
    <source>
        <dbReference type="ARBA" id="ARBA00001974"/>
    </source>
</evidence>
<reference evidence="11 12" key="1">
    <citation type="journal article" date="2020" name="G3 (Bethesda)">
        <title>Improved Reference Genome for Cyclotella cryptica CCMP332, a Model for Cell Wall Morphogenesis, Salinity Adaptation, and Lipid Production in Diatoms (Bacillariophyta).</title>
        <authorList>
            <person name="Roberts W.R."/>
            <person name="Downey K.M."/>
            <person name="Ruck E.C."/>
            <person name="Traller J.C."/>
            <person name="Alverson A.J."/>
        </authorList>
    </citation>
    <scope>NUCLEOTIDE SEQUENCE [LARGE SCALE GENOMIC DNA]</scope>
    <source>
        <strain evidence="11 12">CCMP332</strain>
    </source>
</reference>
<evidence type="ECO:0000256" key="4">
    <source>
        <dbReference type="ARBA" id="ARBA00023002"/>
    </source>
</evidence>
<dbReference type="InterPro" id="IPR001433">
    <property type="entry name" value="OxRdtase_FAD/NAD-bd"/>
</dbReference>
<dbReference type="FunFam" id="3.90.700.10:FF:000007">
    <property type="entry name" value="NADH-dependent fumarate reductase"/>
    <property type="match status" value="1"/>
</dbReference>
<keyword evidence="3" id="KW-0274">FAD</keyword>
<dbReference type="InterPro" id="IPR039261">
    <property type="entry name" value="FNR_nucleotide-bd"/>
</dbReference>
<comment type="catalytic activity">
    <reaction evidence="5">
        <text>succinate + NAD(+) = fumarate + NADH + H(+)</text>
        <dbReference type="Rhea" id="RHEA:18281"/>
        <dbReference type="ChEBI" id="CHEBI:15378"/>
        <dbReference type="ChEBI" id="CHEBI:29806"/>
        <dbReference type="ChEBI" id="CHEBI:30031"/>
        <dbReference type="ChEBI" id="CHEBI:57540"/>
        <dbReference type="ChEBI" id="CHEBI:57945"/>
        <dbReference type="EC" id="1.3.1.6"/>
    </reaction>
</comment>
<dbReference type="CDD" id="cd06183">
    <property type="entry name" value="cyt_b5_reduct_like"/>
    <property type="match status" value="1"/>
</dbReference>
<protein>
    <recommendedName>
        <fullName evidence="6">fumarate reductase (NADH)</fullName>
        <ecNumber evidence="6">1.3.1.6</ecNumber>
    </recommendedName>
    <alternativeName>
        <fullName evidence="7">NADH-dependent fumarate reductase</fullName>
    </alternativeName>
</protein>
<dbReference type="InterPro" id="IPR003953">
    <property type="entry name" value="FAD-dep_OxRdtase_2_FAD-bd"/>
</dbReference>
<sequence length="1271" mass="139075">MPPNAIAPDGETRTSRVVGSIDFIRPKLPYSSTNGEDMDESKLLTTVTGVRCSMPYTIKCSTASFTSPDYANVRIEQIASTIFDETESKLSNFNPQSEVNVVNAMGIDDVHTMSEALKDVVLCSKELVKFTRGAFDPCVAPLLKHYETMAERSSSDLVARHGTTTHSTSHNGHHASAHLSSITELPESMDEVPGEVDIETIRRQRHVVDFWRSLVSAGFAGDPSDARVSRTVKRLLEVSQWHSAFSVVANGSDDNEDRETNNGGMVTYAIRKKHNDAHMDLSGIAKGWAVDKIAEALPSPCWVEWGGDIKVRGKHPSGRSWVVAVPEPPKLSEMRVRLARAKKAGQVGPVYTLADEHIRDEEHNVGKGKEKDYLAVLELRDGEAVATSGDYEKVIERNGKLYSHVVNPQLGRLLELNQTSLAQAVVVTKSCMVSDALATAGISKGDPSLARAMLDQFRTGYKTPVRDYILYARQGPRIIRLSIPGIESKSDRERRLQRHQPATVIVVGGGLAGMSAAIEAADARAKVILLEKESETGGNSAKATSGINGWGTDTQAEQGVADEERLFERDTFRSGLGGRTDHCLVRTLSTKSSDAIHWLKHRHGIPLTVLSQLGGHSAKRTHRAPAVNGRPVPIGWKITSTMRDTICNEYEGKIDIRCGMNVTKLLHNVDANGVKTVTGVEVNGSETIVADAVVLATGGFGCCQRKDGLMSRFRPDLLGTPTTNGQFAQGDGVILGEEVGAELVDMDKVQLHPTGFLDPNDPSNPTKFLAPEAIRGSGGVLVNSEGKRFVNELDLRSIVTAGIQKYCSPYKSADGYEGPPFAYCILSQEAQQIFGKPVLSFYKDKLGLLEDCEDISSVAELIGCKKDVLVATLQEYEESARLGTCKLTGKDVFPSPLTPTSTSLVVARVTPSIHYTMGGLNINSVGEVQEKIESIIGSHRHIRGLFAAGEVTGGVHGGNRLAGNSLLECVVFGRMAGERAATVKHADKEMFPNAKHHAQESESNFIPVLLREVRNTDEKYGMNTREIRFDMHGAFQNSGMDVGQFIALRGQLDGETLMGYFSPITRPSDEGVIGILARSDSKGGPIAQLLEIARPGSTFYMCAMGGLRLKFEKENIIYNNRVVKRIGLLAGGTGIAPMIQIIREYGHYVKSHPHPEQIPPFQLNLIYAAEEMHDLAYMKILDTVRNQIPHHFRYYVKLNRPPLGWSEGVGFVERRDIIKYLVHPSKEENPLVVICGPPVFEAAMRKNLLRLGFEHSQYYSYSEGDNVAAHL</sequence>
<evidence type="ECO:0000256" key="3">
    <source>
        <dbReference type="ARBA" id="ARBA00022827"/>
    </source>
</evidence>
<dbReference type="InterPro" id="IPR036188">
    <property type="entry name" value="FAD/NAD-bd_sf"/>
</dbReference>
<evidence type="ECO:0000313" key="11">
    <source>
        <dbReference type="EMBL" id="KAL3795029.1"/>
    </source>
</evidence>
<dbReference type="PANTHER" id="PTHR43400:SF7">
    <property type="entry name" value="FAD-DEPENDENT OXIDOREDUCTASE 2 FAD BINDING DOMAIN-CONTAINING PROTEIN"/>
    <property type="match status" value="1"/>
</dbReference>
<evidence type="ECO:0000313" key="12">
    <source>
        <dbReference type="Proteomes" id="UP001516023"/>
    </source>
</evidence>
<dbReference type="Gene3D" id="2.40.30.10">
    <property type="entry name" value="Translation factors"/>
    <property type="match status" value="1"/>
</dbReference>
<dbReference type="InterPro" id="IPR003374">
    <property type="entry name" value="ApbE-like_sf"/>
</dbReference>
<dbReference type="Gene3D" id="3.90.700.10">
    <property type="entry name" value="Succinate dehydrogenase/fumarate reductase flavoprotein, catalytic domain"/>
    <property type="match status" value="1"/>
</dbReference>
<dbReference type="Gene3D" id="3.10.520.10">
    <property type="entry name" value="ApbE-like domains"/>
    <property type="match status" value="1"/>
</dbReference>
<evidence type="ECO:0000256" key="5">
    <source>
        <dbReference type="ARBA" id="ARBA00050832"/>
    </source>
</evidence>
<dbReference type="AlphaFoldDB" id="A0ABD3Q557"/>
<accession>A0ABD3Q557</accession>
<name>A0ABD3Q557_9STRA</name>
<dbReference type="Gene3D" id="3.50.50.60">
    <property type="entry name" value="FAD/NAD(P)-binding domain"/>
    <property type="match status" value="1"/>
</dbReference>
<dbReference type="Proteomes" id="UP001516023">
    <property type="component" value="Unassembled WGS sequence"/>
</dbReference>
<keyword evidence="12" id="KW-1185">Reference proteome</keyword>
<evidence type="ECO:0000256" key="6">
    <source>
        <dbReference type="ARBA" id="ARBA00067004"/>
    </source>
</evidence>
<dbReference type="InterPro" id="IPR050315">
    <property type="entry name" value="FAD-oxidoreductase_2"/>
</dbReference>
<dbReference type="Pfam" id="PF02424">
    <property type="entry name" value="ApbE"/>
    <property type="match status" value="2"/>
</dbReference>
<gene>
    <name evidence="11" type="ORF">HJC23_006350</name>
</gene>
<evidence type="ECO:0000259" key="8">
    <source>
        <dbReference type="Pfam" id="PF00175"/>
    </source>
</evidence>
<dbReference type="GO" id="GO:0016156">
    <property type="term" value="F:fumarate reductase (NADH) activity"/>
    <property type="evidence" value="ECO:0007669"/>
    <property type="project" value="UniProtKB-EC"/>
</dbReference>
<dbReference type="EC" id="1.3.1.6" evidence="6"/>
<dbReference type="Pfam" id="PF00175">
    <property type="entry name" value="NAD_binding_1"/>
    <property type="match status" value="1"/>
</dbReference>
<evidence type="ECO:0000259" key="9">
    <source>
        <dbReference type="Pfam" id="PF00890"/>
    </source>
</evidence>
<dbReference type="Pfam" id="PF00890">
    <property type="entry name" value="FAD_binding_2"/>
    <property type="match status" value="1"/>
</dbReference>
<dbReference type="InterPro" id="IPR008333">
    <property type="entry name" value="Cbr1-like_FAD-bd_dom"/>
</dbReference>
<dbReference type="InterPro" id="IPR017938">
    <property type="entry name" value="Riboflavin_synthase-like_b-brl"/>
</dbReference>
<dbReference type="SUPFAM" id="SSF63380">
    <property type="entry name" value="Riboflavin synthase domain-like"/>
    <property type="match status" value="1"/>
</dbReference>
<evidence type="ECO:0000259" key="10">
    <source>
        <dbReference type="Pfam" id="PF00970"/>
    </source>
</evidence>
<evidence type="ECO:0000256" key="7">
    <source>
        <dbReference type="ARBA" id="ARBA00077246"/>
    </source>
</evidence>
<dbReference type="SUPFAM" id="SSF51905">
    <property type="entry name" value="FAD/NAD(P)-binding domain"/>
    <property type="match status" value="1"/>
</dbReference>
<comment type="caution">
    <text evidence="11">The sequence shown here is derived from an EMBL/GenBank/DDBJ whole genome shotgun (WGS) entry which is preliminary data.</text>
</comment>
<keyword evidence="2" id="KW-0285">Flavoprotein</keyword>
<evidence type="ECO:0000256" key="2">
    <source>
        <dbReference type="ARBA" id="ARBA00022630"/>
    </source>
</evidence>
<dbReference type="PANTHER" id="PTHR43400">
    <property type="entry name" value="FUMARATE REDUCTASE"/>
    <property type="match status" value="1"/>
</dbReference>
<dbReference type="SUPFAM" id="SSF52343">
    <property type="entry name" value="Ferredoxin reductase-like, C-terminal NADP-linked domain"/>
    <property type="match status" value="1"/>
</dbReference>
<dbReference type="SUPFAM" id="SSF143631">
    <property type="entry name" value="ApbE-like"/>
    <property type="match status" value="2"/>
</dbReference>
<dbReference type="Pfam" id="PF00970">
    <property type="entry name" value="FAD_binding_6"/>
    <property type="match status" value="1"/>
</dbReference>
<dbReference type="EMBL" id="JABMIG020000075">
    <property type="protein sequence ID" value="KAL3795029.1"/>
    <property type="molecule type" value="Genomic_DNA"/>
</dbReference>
<dbReference type="PRINTS" id="PR00406">
    <property type="entry name" value="CYTB5RDTASE"/>
</dbReference>
<comment type="cofactor">
    <cofactor evidence="1">
        <name>FAD</name>
        <dbReference type="ChEBI" id="CHEBI:57692"/>
    </cofactor>
</comment>
<keyword evidence="4" id="KW-0560">Oxidoreductase</keyword>
<dbReference type="SUPFAM" id="SSF56425">
    <property type="entry name" value="Succinate dehydrogenase/fumarate reductase flavoprotein, catalytic domain"/>
    <property type="match status" value="1"/>
</dbReference>